<dbReference type="InterPro" id="IPR032458">
    <property type="entry name" value="Histone_H2A_CS"/>
</dbReference>
<comment type="caution">
    <text evidence="10">The sequence shown here is derived from an EMBL/GenBank/DDBJ whole genome shotgun (WGS) entry which is preliminary data.</text>
</comment>
<keyword evidence="4" id="KW-0158">Chromosome</keyword>
<keyword evidence="6" id="KW-0539">Nucleus</keyword>
<dbReference type="PRINTS" id="PR00620">
    <property type="entry name" value="HISTONEH2A"/>
</dbReference>
<feature type="domain" description="Core Histone H2A/H2B/H3" evidence="8">
    <location>
        <begin position="9"/>
        <end position="88"/>
    </location>
</feature>
<dbReference type="PROSITE" id="PS00046">
    <property type="entry name" value="HISTONE_H2A"/>
    <property type="match status" value="1"/>
</dbReference>
<dbReference type="CDD" id="cd00074">
    <property type="entry name" value="HFD_H2A"/>
    <property type="match status" value="1"/>
</dbReference>
<dbReference type="InterPro" id="IPR007125">
    <property type="entry name" value="H2A/H2B/H3"/>
</dbReference>
<dbReference type="GO" id="GO:0003677">
    <property type="term" value="F:DNA binding"/>
    <property type="evidence" value="ECO:0007669"/>
    <property type="project" value="UniProtKB-KW"/>
</dbReference>
<evidence type="ECO:0000259" key="8">
    <source>
        <dbReference type="Pfam" id="PF00125"/>
    </source>
</evidence>
<gene>
    <name evidence="10" type="ORF">C2E20_4504</name>
</gene>
<evidence type="ECO:0000256" key="5">
    <source>
        <dbReference type="ARBA" id="ARBA00023125"/>
    </source>
</evidence>
<evidence type="ECO:0000256" key="7">
    <source>
        <dbReference type="ARBA" id="ARBA00023269"/>
    </source>
</evidence>
<dbReference type="STRING" id="554055.A0A2P6VDT6"/>
<evidence type="ECO:0000313" key="10">
    <source>
        <dbReference type="EMBL" id="PSC72221.1"/>
    </source>
</evidence>
<dbReference type="InterPro" id="IPR002119">
    <property type="entry name" value="Histone_H2A"/>
</dbReference>
<name>A0A2P6VDT6_9CHLO</name>
<dbReference type="AlphaFoldDB" id="A0A2P6VDT6"/>
<evidence type="ECO:0000256" key="2">
    <source>
        <dbReference type="ARBA" id="ARBA00004286"/>
    </source>
</evidence>
<dbReference type="EMBL" id="LHPF02000011">
    <property type="protein sequence ID" value="PSC72221.1"/>
    <property type="molecule type" value="Genomic_DNA"/>
</dbReference>
<dbReference type="GO" id="GO:0046982">
    <property type="term" value="F:protein heterodimerization activity"/>
    <property type="evidence" value="ECO:0007669"/>
    <property type="project" value="InterPro"/>
</dbReference>
<evidence type="ECO:0000256" key="4">
    <source>
        <dbReference type="ARBA" id="ARBA00022454"/>
    </source>
</evidence>
<evidence type="ECO:0000256" key="1">
    <source>
        <dbReference type="ARBA" id="ARBA00004123"/>
    </source>
</evidence>
<dbReference type="GO" id="GO:0000786">
    <property type="term" value="C:nucleosome"/>
    <property type="evidence" value="ECO:0007669"/>
    <property type="project" value="UniProtKB-KW"/>
</dbReference>
<dbReference type="GO" id="GO:0030527">
    <property type="term" value="F:structural constituent of chromatin"/>
    <property type="evidence" value="ECO:0007669"/>
    <property type="project" value="InterPro"/>
</dbReference>
<dbReference type="Pfam" id="PF16211">
    <property type="entry name" value="Histone_H2A_C"/>
    <property type="match status" value="1"/>
</dbReference>
<accession>A0A2P6VDT6</accession>
<reference evidence="10 11" key="1">
    <citation type="journal article" date="2018" name="Plant J.">
        <title>Genome sequences of Chlorella sorokiniana UTEX 1602 and Micractinium conductrix SAG 241.80: implications to maltose excretion by a green alga.</title>
        <authorList>
            <person name="Arriola M.B."/>
            <person name="Velmurugan N."/>
            <person name="Zhang Y."/>
            <person name="Plunkett M.H."/>
            <person name="Hondzo H."/>
            <person name="Barney B.M."/>
        </authorList>
    </citation>
    <scope>NUCLEOTIDE SEQUENCE [LARGE SCALE GENOMIC DNA]</scope>
    <source>
        <strain evidence="10 11">SAG 241.80</strain>
    </source>
</reference>
<dbReference type="Gene3D" id="1.10.20.10">
    <property type="entry name" value="Histone, subunit A"/>
    <property type="match status" value="1"/>
</dbReference>
<keyword evidence="5" id="KW-0238">DNA-binding</keyword>
<dbReference type="Proteomes" id="UP000239649">
    <property type="component" value="Unassembled WGS sequence"/>
</dbReference>
<feature type="domain" description="Histone H2A C-terminal" evidence="9">
    <location>
        <begin position="91"/>
        <end position="115"/>
    </location>
</feature>
<comment type="similarity">
    <text evidence="3">Belongs to the histone H2A family.</text>
</comment>
<proteinExistence type="inferred from homology"/>
<organism evidence="10 11">
    <name type="scientific">Micractinium conductrix</name>
    <dbReference type="NCBI Taxonomy" id="554055"/>
    <lineage>
        <taxon>Eukaryota</taxon>
        <taxon>Viridiplantae</taxon>
        <taxon>Chlorophyta</taxon>
        <taxon>core chlorophytes</taxon>
        <taxon>Trebouxiophyceae</taxon>
        <taxon>Chlorellales</taxon>
        <taxon>Chlorellaceae</taxon>
        <taxon>Chlorella clade</taxon>
        <taxon>Micractinium</taxon>
    </lineage>
</organism>
<dbReference type="OrthoDB" id="10022521at2759"/>
<evidence type="ECO:0000313" key="11">
    <source>
        <dbReference type="Proteomes" id="UP000239649"/>
    </source>
</evidence>
<dbReference type="PANTHER" id="PTHR23430">
    <property type="entry name" value="HISTONE H2A"/>
    <property type="match status" value="1"/>
</dbReference>
<evidence type="ECO:0000256" key="6">
    <source>
        <dbReference type="ARBA" id="ARBA00023242"/>
    </source>
</evidence>
<dbReference type="GO" id="GO:0005634">
    <property type="term" value="C:nucleus"/>
    <property type="evidence" value="ECO:0007669"/>
    <property type="project" value="UniProtKB-SubCell"/>
</dbReference>
<dbReference type="SUPFAM" id="SSF47113">
    <property type="entry name" value="Histone-fold"/>
    <property type="match status" value="1"/>
</dbReference>
<sequence length="534" mass="57613">MSGRGKGKTSGKKAVSKSSKAGLQFPVGRIARYLKKGRYAERIGAGAPVYLAAVLEYLAAEVLELAGNAARDNKKTRIIPRHIQLAVRNDEELSKLLAGVTIAEGGVLPNIHSLLRGFLSVSRSILSGEEPSLVASAGLSDVPPQTVQAVGSSVLAAALATWQLSVADAPSNKGLQPSILTMFERDHYYQFVFFHGCQHLAFHSWPYDPKNCPECLGLPEEVAHTKQALAWGYAALAVESKDKVKGCFSASGDPVLSDANEAALVVQSFLEKNDLLDKPIYVAGVSAGASFAVKLPKTLYSAGYTYKIAGVISEVNGIDWSSWGMVDSKGALRWKGFPPVAYVQMERGLKTAARIADNMPRLRALGIPSDMVEVPSRPINERWFSDRAPTISPEQSSAIVQALQELGVLDKEGWLADDPRAGLKNTSSPLCLWNEKLLSVLPWLNMEPDGQDRSLNLVPDCSAITEEMNTAYAWHDGVADFLRPCLAWLQSGGAADLRYLASRLAVSNLAELTMEREYPEALPPAPPMPPPPPG</sequence>
<evidence type="ECO:0000259" key="9">
    <source>
        <dbReference type="Pfam" id="PF16211"/>
    </source>
</evidence>
<dbReference type="FunFam" id="1.10.20.10:FF:000008">
    <property type="entry name" value="Histone H2A"/>
    <property type="match status" value="1"/>
</dbReference>
<keyword evidence="11" id="KW-1185">Reference proteome</keyword>
<dbReference type="InterPro" id="IPR009072">
    <property type="entry name" value="Histone-fold"/>
</dbReference>
<dbReference type="Pfam" id="PF00125">
    <property type="entry name" value="Histone"/>
    <property type="match status" value="1"/>
</dbReference>
<dbReference type="InterPro" id="IPR032454">
    <property type="entry name" value="Histone_H2A_C"/>
</dbReference>
<comment type="subcellular location">
    <subcellularLocation>
        <location evidence="2">Chromosome</location>
    </subcellularLocation>
    <subcellularLocation>
        <location evidence="1">Nucleus</location>
    </subcellularLocation>
</comment>
<protein>
    <submittedName>
        <fullName evidence="10">Histone H2A</fullName>
    </submittedName>
</protein>
<keyword evidence="7" id="KW-0544">Nucleosome core</keyword>
<dbReference type="SMART" id="SM00414">
    <property type="entry name" value="H2A"/>
    <property type="match status" value="1"/>
</dbReference>
<evidence type="ECO:0000256" key="3">
    <source>
        <dbReference type="ARBA" id="ARBA00010691"/>
    </source>
</evidence>